<dbReference type="RefSeq" id="WP_229674140.1">
    <property type="nucleotide sequence ID" value="NZ_BMJP01000008.1"/>
</dbReference>
<dbReference type="SUPFAM" id="SSF55785">
    <property type="entry name" value="PYP-like sensor domain (PAS domain)"/>
    <property type="match status" value="3"/>
</dbReference>
<dbReference type="PANTHER" id="PTHR43214:SF38">
    <property type="entry name" value="NITRATE_NITRITE RESPONSE REGULATOR PROTEIN NARL"/>
    <property type="match status" value="1"/>
</dbReference>
<keyword evidence="5" id="KW-1185">Reference proteome</keyword>
<evidence type="ECO:0000259" key="3">
    <source>
        <dbReference type="PROSITE" id="PS50112"/>
    </source>
</evidence>
<feature type="domain" description="HTH luxR-type" evidence="2">
    <location>
        <begin position="420"/>
        <end position="485"/>
    </location>
</feature>
<dbReference type="Pfam" id="PF13426">
    <property type="entry name" value="PAS_9"/>
    <property type="match status" value="1"/>
</dbReference>
<dbReference type="GO" id="GO:0006355">
    <property type="term" value="P:regulation of DNA-templated transcription"/>
    <property type="evidence" value="ECO:0007669"/>
    <property type="project" value="InterPro"/>
</dbReference>
<dbReference type="InterPro" id="IPR039420">
    <property type="entry name" value="WalR-like"/>
</dbReference>
<dbReference type="PRINTS" id="PR00038">
    <property type="entry name" value="HTHLUXR"/>
</dbReference>
<dbReference type="PROSITE" id="PS50112">
    <property type="entry name" value="PAS"/>
    <property type="match status" value="2"/>
</dbReference>
<dbReference type="InterPro" id="IPR016032">
    <property type="entry name" value="Sig_transdc_resp-reg_C-effctor"/>
</dbReference>
<dbReference type="NCBIfam" id="TIGR00229">
    <property type="entry name" value="sensory_box"/>
    <property type="match status" value="2"/>
</dbReference>
<evidence type="ECO:0000313" key="4">
    <source>
        <dbReference type="EMBL" id="MBB5730839.1"/>
    </source>
</evidence>
<protein>
    <submittedName>
        <fullName evidence="4">PAS domain S-box-containing protein</fullName>
    </submittedName>
</protein>
<dbReference type="Pfam" id="PF00196">
    <property type="entry name" value="GerE"/>
    <property type="match status" value="1"/>
</dbReference>
<evidence type="ECO:0000259" key="2">
    <source>
        <dbReference type="PROSITE" id="PS50043"/>
    </source>
</evidence>
<dbReference type="CDD" id="cd06170">
    <property type="entry name" value="LuxR_C_like"/>
    <property type="match status" value="1"/>
</dbReference>
<reference evidence="4 5" key="1">
    <citation type="submission" date="2020-08" db="EMBL/GenBank/DDBJ databases">
        <title>Genomic Encyclopedia of Type Strains, Phase IV (KMG-IV): sequencing the most valuable type-strain genomes for metagenomic binning, comparative biology and taxonomic classification.</title>
        <authorList>
            <person name="Goeker M."/>
        </authorList>
    </citation>
    <scope>NUCLEOTIDE SEQUENCE [LARGE SCALE GENOMIC DNA]</scope>
    <source>
        <strain evidence="4 5">DSM 103336</strain>
    </source>
</reference>
<dbReference type="EMBL" id="JACIJR010000010">
    <property type="protein sequence ID" value="MBB5730839.1"/>
    <property type="molecule type" value="Genomic_DNA"/>
</dbReference>
<proteinExistence type="predicted"/>
<dbReference type="InterPro" id="IPR000792">
    <property type="entry name" value="Tscrpt_reg_LuxR_C"/>
</dbReference>
<comment type="caution">
    <text evidence="4">The sequence shown here is derived from an EMBL/GenBank/DDBJ whole genome shotgun (WGS) entry which is preliminary data.</text>
</comment>
<gene>
    <name evidence="4" type="ORF">FHS99_003346</name>
</gene>
<dbReference type="InterPro" id="IPR036388">
    <property type="entry name" value="WH-like_DNA-bd_sf"/>
</dbReference>
<feature type="domain" description="PAS" evidence="3">
    <location>
        <begin position="139"/>
        <end position="186"/>
    </location>
</feature>
<dbReference type="Proteomes" id="UP000546701">
    <property type="component" value="Unassembled WGS sequence"/>
</dbReference>
<dbReference type="InterPro" id="IPR001610">
    <property type="entry name" value="PAC"/>
</dbReference>
<dbReference type="SUPFAM" id="SSF46894">
    <property type="entry name" value="C-terminal effector domain of the bipartite response regulators"/>
    <property type="match status" value="1"/>
</dbReference>
<feature type="domain" description="PAS" evidence="3">
    <location>
        <begin position="264"/>
        <end position="305"/>
    </location>
</feature>
<evidence type="ECO:0000313" key="5">
    <source>
        <dbReference type="Proteomes" id="UP000546701"/>
    </source>
</evidence>
<dbReference type="SMART" id="SM00421">
    <property type="entry name" value="HTH_LUXR"/>
    <property type="match status" value="1"/>
</dbReference>
<dbReference type="PROSITE" id="PS50043">
    <property type="entry name" value="HTH_LUXR_2"/>
    <property type="match status" value="1"/>
</dbReference>
<dbReference type="InterPro" id="IPR000014">
    <property type="entry name" value="PAS"/>
</dbReference>
<dbReference type="InterPro" id="IPR035965">
    <property type="entry name" value="PAS-like_dom_sf"/>
</dbReference>
<keyword evidence="1" id="KW-0238">DNA-binding</keyword>
<dbReference type="SMART" id="SM00086">
    <property type="entry name" value="PAC"/>
    <property type="match status" value="2"/>
</dbReference>
<dbReference type="CDD" id="cd00130">
    <property type="entry name" value="PAS"/>
    <property type="match status" value="2"/>
</dbReference>
<accession>A0A7W9BVW1</accession>
<dbReference type="SMART" id="SM00091">
    <property type="entry name" value="PAS"/>
    <property type="match status" value="3"/>
</dbReference>
<dbReference type="InterPro" id="IPR013656">
    <property type="entry name" value="PAS_4"/>
</dbReference>
<dbReference type="Pfam" id="PF13188">
    <property type="entry name" value="PAS_8"/>
    <property type="match status" value="1"/>
</dbReference>
<dbReference type="PANTHER" id="PTHR43214">
    <property type="entry name" value="TWO-COMPONENT RESPONSE REGULATOR"/>
    <property type="match status" value="1"/>
</dbReference>
<dbReference type="GO" id="GO:0003677">
    <property type="term" value="F:DNA binding"/>
    <property type="evidence" value="ECO:0007669"/>
    <property type="project" value="UniProtKB-KW"/>
</dbReference>
<sequence length="496" mass="55299">MSIDARQESDLQNLQQIVSGLTEGVMLIDPDQTLRWANNAALKAHGVRTIEELGHDVAEYRRRFHLRYRNNHLLDHGNYPIDRVVAGETFSEIVVEVTPVGGTEPEWTHQVRSMVMTDEDGGPERLVLIIQDVSDRFEAEDRFEQTFNANPAPALICRLSDQRFIKVNRGFLDLTGFDRDDVIGRTAYEIDLFNGADQRDRAKQCLHDGVTVPQMEAELGMSGGGTRLVIIAGQPIELDDQDCMLFTLADLERRRLAETALVHSEARFDRTFQMAPAAMMITSREDLKLVDINPAFERMTGYDQDATADQCVTKLDLWETAAIRRSMEAELRSTGLIASRDARLRGRDGALIDCLVSASVIEGGTHPCVLWVLQDISDRRSSEAEMLASIEAVMKDASWFSRALVEKLANLRVPPSSAEHVKEVADLTPKEKQVLGLMCQGADDARIGETLNMSRNTVRNHVARIYGKIGVNKRGAAIVWARERGLNHGGPVKTAP</sequence>
<dbReference type="Gene3D" id="1.10.10.10">
    <property type="entry name" value="Winged helix-like DNA-binding domain superfamily/Winged helix DNA-binding domain"/>
    <property type="match status" value="1"/>
</dbReference>
<evidence type="ECO:0000256" key="1">
    <source>
        <dbReference type="ARBA" id="ARBA00023125"/>
    </source>
</evidence>
<name>A0A7W9BVW1_9SPHN</name>
<dbReference type="Gene3D" id="3.30.450.20">
    <property type="entry name" value="PAS domain"/>
    <property type="match status" value="3"/>
</dbReference>
<organism evidence="4 5">
    <name type="scientific">Sphingomonas prati</name>
    <dbReference type="NCBI Taxonomy" id="1843237"/>
    <lineage>
        <taxon>Bacteria</taxon>
        <taxon>Pseudomonadati</taxon>
        <taxon>Pseudomonadota</taxon>
        <taxon>Alphaproteobacteria</taxon>
        <taxon>Sphingomonadales</taxon>
        <taxon>Sphingomonadaceae</taxon>
        <taxon>Sphingomonas</taxon>
    </lineage>
</organism>
<dbReference type="AlphaFoldDB" id="A0A7W9BVW1"/>
<dbReference type="Pfam" id="PF08448">
    <property type="entry name" value="PAS_4"/>
    <property type="match status" value="1"/>
</dbReference>